<dbReference type="EMBL" id="BJZT01000035">
    <property type="protein sequence ID" value="GEP00767.1"/>
    <property type="molecule type" value="Genomic_DNA"/>
</dbReference>
<reference evidence="2 3" key="1">
    <citation type="submission" date="2019-07" db="EMBL/GenBank/DDBJ databases">
        <title>Whole genome shotgun sequence of Methylobacterium haplocladii NBRC 107714.</title>
        <authorList>
            <person name="Hosoyama A."/>
            <person name="Uohara A."/>
            <person name="Ohji S."/>
            <person name="Ichikawa N."/>
        </authorList>
    </citation>
    <scope>NUCLEOTIDE SEQUENCE [LARGE SCALE GENOMIC DNA]</scope>
    <source>
        <strain evidence="2 3">NBRC 107714</strain>
    </source>
</reference>
<organism evidence="2 3">
    <name type="scientific">Methylobacterium haplocladii</name>
    <dbReference type="NCBI Taxonomy" id="1176176"/>
    <lineage>
        <taxon>Bacteria</taxon>
        <taxon>Pseudomonadati</taxon>
        <taxon>Pseudomonadota</taxon>
        <taxon>Alphaproteobacteria</taxon>
        <taxon>Hyphomicrobiales</taxon>
        <taxon>Methylobacteriaceae</taxon>
        <taxon>Methylobacterium</taxon>
    </lineage>
</organism>
<feature type="transmembrane region" description="Helical" evidence="1">
    <location>
        <begin position="41"/>
        <end position="61"/>
    </location>
</feature>
<evidence type="ECO:0000313" key="2">
    <source>
        <dbReference type="EMBL" id="GEP00767.1"/>
    </source>
</evidence>
<evidence type="ECO:0000313" key="3">
    <source>
        <dbReference type="Proteomes" id="UP000321258"/>
    </source>
</evidence>
<gene>
    <name evidence="2" type="ORF">MHA02_31540</name>
</gene>
<keyword evidence="1" id="KW-1133">Transmembrane helix</keyword>
<comment type="caution">
    <text evidence="2">The sequence shown here is derived from an EMBL/GenBank/DDBJ whole genome shotgun (WGS) entry which is preliminary data.</text>
</comment>
<sequence>MSTLIFRPARSGSLFGVSDDAPWNAVKPPTDDHDPCGGERIIDFALCLIVAASVVGLMLLAL</sequence>
<keyword evidence="3" id="KW-1185">Reference proteome</keyword>
<proteinExistence type="predicted"/>
<protein>
    <submittedName>
        <fullName evidence="2">Uncharacterized protein</fullName>
    </submittedName>
</protein>
<dbReference type="Proteomes" id="UP000321258">
    <property type="component" value="Unassembled WGS sequence"/>
</dbReference>
<keyword evidence="1" id="KW-0472">Membrane</keyword>
<accession>A0A512IST5</accession>
<keyword evidence="1" id="KW-0812">Transmembrane</keyword>
<name>A0A512IST5_9HYPH</name>
<dbReference type="AlphaFoldDB" id="A0A512IST5"/>
<dbReference type="RefSeq" id="WP_147080365.1">
    <property type="nucleotide sequence ID" value="NZ_BJZT01000035.1"/>
</dbReference>
<evidence type="ECO:0000256" key="1">
    <source>
        <dbReference type="SAM" id="Phobius"/>
    </source>
</evidence>